<dbReference type="AlphaFoldDB" id="A0AAX0WZH3"/>
<keyword evidence="1" id="KW-0732">Signal</keyword>
<sequence length="153" mass="17182">MMTKIKTLFVLLILMTTASLSQADVLLKDTQGNTISFASLKGKWVLINYWAGWCKSCIDEIPELNRFYQKHEKDPVVLFGVNYDGLPVYKQKRLIQKFNIQYPSLVTDPALALGLGDIIGVPVTFVINPKGELVNTLYGGQDLKTLDTEIEKT</sequence>
<dbReference type="PROSITE" id="PS51352">
    <property type="entry name" value="THIOREDOXIN_2"/>
    <property type="match status" value="1"/>
</dbReference>
<dbReference type="InterPro" id="IPR050553">
    <property type="entry name" value="Thioredoxin_ResA/DsbE_sf"/>
</dbReference>
<dbReference type="SUPFAM" id="SSF52833">
    <property type="entry name" value="Thioredoxin-like"/>
    <property type="match status" value="1"/>
</dbReference>
<comment type="caution">
    <text evidence="3">The sequence shown here is derived from an EMBL/GenBank/DDBJ whole genome shotgun (WGS) entry which is preliminary data.</text>
</comment>
<evidence type="ECO:0000256" key="1">
    <source>
        <dbReference type="SAM" id="SignalP"/>
    </source>
</evidence>
<dbReference type="CDD" id="cd02966">
    <property type="entry name" value="TlpA_like_family"/>
    <property type="match status" value="1"/>
</dbReference>
<dbReference type="RefSeq" id="WP_040522155.1">
    <property type="nucleotide sequence ID" value="NZ_CAAAHR010000006.1"/>
</dbReference>
<dbReference type="EMBL" id="NBTX02000004">
    <property type="protein sequence ID" value="PNL63620.1"/>
    <property type="molecule type" value="Genomic_DNA"/>
</dbReference>
<reference evidence="3" key="1">
    <citation type="submission" date="2017-12" db="EMBL/GenBank/DDBJ databases">
        <title>FDA dAtabase for Regulatory Grade micrObial Sequences (FDA-ARGOS): Supporting development and validation of Infectious Disease Dx tests.</title>
        <authorList>
            <person name="Kerrigan L."/>
            <person name="Tallon L.J."/>
            <person name="Sadzewicz L."/>
            <person name="Sengamalay N."/>
            <person name="Ott S."/>
            <person name="Godinez A."/>
            <person name="Nagaraj S."/>
            <person name="Vavikolanu K."/>
            <person name="Vyas G."/>
            <person name="Nadendla S."/>
            <person name="Aluvathingal J."/>
            <person name="Sichtig H."/>
        </authorList>
    </citation>
    <scope>NUCLEOTIDE SEQUENCE [LARGE SCALE GENOMIC DNA]</scope>
    <source>
        <strain evidence="3">FDAARGOS_200</strain>
    </source>
</reference>
<evidence type="ECO:0000313" key="4">
    <source>
        <dbReference type="Proteomes" id="UP000192511"/>
    </source>
</evidence>
<feature type="signal peptide" evidence="1">
    <location>
        <begin position="1"/>
        <end position="23"/>
    </location>
</feature>
<proteinExistence type="predicted"/>
<organism evidence="3 4">
    <name type="scientific">Legionella anisa</name>
    <dbReference type="NCBI Taxonomy" id="28082"/>
    <lineage>
        <taxon>Bacteria</taxon>
        <taxon>Pseudomonadati</taxon>
        <taxon>Pseudomonadota</taxon>
        <taxon>Gammaproteobacteria</taxon>
        <taxon>Legionellales</taxon>
        <taxon>Legionellaceae</taxon>
        <taxon>Legionella</taxon>
    </lineage>
</organism>
<evidence type="ECO:0000313" key="3">
    <source>
        <dbReference type="EMBL" id="PNL63620.1"/>
    </source>
</evidence>
<protein>
    <submittedName>
        <fullName evidence="3">TlpA family protein disulfide reductase</fullName>
    </submittedName>
</protein>
<accession>A0AAX0WZH3</accession>
<feature type="domain" description="Thioredoxin" evidence="2">
    <location>
        <begin position="16"/>
        <end position="153"/>
    </location>
</feature>
<dbReference type="InterPro" id="IPR036249">
    <property type="entry name" value="Thioredoxin-like_sf"/>
</dbReference>
<dbReference type="GO" id="GO:0016491">
    <property type="term" value="F:oxidoreductase activity"/>
    <property type="evidence" value="ECO:0007669"/>
    <property type="project" value="InterPro"/>
</dbReference>
<dbReference type="PANTHER" id="PTHR42852:SF18">
    <property type="entry name" value="CHROMOSOME UNDETERMINED SCAFFOLD_47, WHOLE GENOME SHOTGUN SEQUENCE"/>
    <property type="match status" value="1"/>
</dbReference>
<dbReference type="Gene3D" id="3.40.30.10">
    <property type="entry name" value="Glutaredoxin"/>
    <property type="match status" value="1"/>
</dbReference>
<dbReference type="InterPro" id="IPR000866">
    <property type="entry name" value="AhpC/TSA"/>
</dbReference>
<keyword evidence="4" id="KW-1185">Reference proteome</keyword>
<dbReference type="GeneID" id="98064318"/>
<dbReference type="Pfam" id="PF00578">
    <property type="entry name" value="AhpC-TSA"/>
    <property type="match status" value="1"/>
</dbReference>
<evidence type="ECO:0000259" key="2">
    <source>
        <dbReference type="PROSITE" id="PS51352"/>
    </source>
</evidence>
<dbReference type="GO" id="GO:0016209">
    <property type="term" value="F:antioxidant activity"/>
    <property type="evidence" value="ECO:0007669"/>
    <property type="project" value="InterPro"/>
</dbReference>
<dbReference type="Proteomes" id="UP000192511">
    <property type="component" value="Unassembled WGS sequence"/>
</dbReference>
<dbReference type="InterPro" id="IPR013766">
    <property type="entry name" value="Thioredoxin_domain"/>
</dbReference>
<name>A0AAX0WZH3_9GAMM</name>
<feature type="chain" id="PRO_5043779733" evidence="1">
    <location>
        <begin position="24"/>
        <end position="153"/>
    </location>
</feature>
<gene>
    <name evidence="3" type="ORF">A6J39_020095</name>
</gene>
<dbReference type="PANTHER" id="PTHR42852">
    <property type="entry name" value="THIOL:DISULFIDE INTERCHANGE PROTEIN DSBE"/>
    <property type="match status" value="1"/>
</dbReference>